<accession>A0ABP7IV93</accession>
<dbReference type="Proteomes" id="UP001501624">
    <property type="component" value="Unassembled WGS sequence"/>
</dbReference>
<sequence length="293" mass="31753">MSTVLITGAGTGIGNLTARALARAGHRVYASMRDTTTDHAEELRKLATDERIDLRPIVLDVQSEESIQQAIDAILGESGVLDVVVQNAGHLATGYVEAFTAEDIARLFDINVLGAQRVNRAVLPHFRARRSGTLLYVGSTSVLDVPPFLGPYVASKAAFDVMAQATRYEVAPLGIESVIVMPGPFTRGTNHFPNASRASDSAVTQGYAELEPFVARNLQATNSLFPEGVDPDPVAVADEIARVLALPYGTRPFRTVVDFTRFSVDDINELSTSHIRRAMHHMGYEQLLTVAHN</sequence>
<dbReference type="RefSeq" id="WP_237337046.1">
    <property type="nucleotide sequence ID" value="NZ_BAABCM010000007.1"/>
</dbReference>
<dbReference type="CDD" id="cd05374">
    <property type="entry name" value="17beta-HSD-like_SDR_c"/>
    <property type="match status" value="1"/>
</dbReference>
<dbReference type="SUPFAM" id="SSF51735">
    <property type="entry name" value="NAD(P)-binding Rossmann-fold domains"/>
    <property type="match status" value="1"/>
</dbReference>
<reference evidence="2" key="1">
    <citation type="journal article" date="2019" name="Int. J. Syst. Evol. Microbiol.">
        <title>The Global Catalogue of Microorganisms (GCM) 10K type strain sequencing project: providing services to taxonomists for standard genome sequencing and annotation.</title>
        <authorList>
            <consortium name="The Broad Institute Genomics Platform"/>
            <consortium name="The Broad Institute Genome Sequencing Center for Infectious Disease"/>
            <person name="Wu L."/>
            <person name="Ma J."/>
        </authorList>
    </citation>
    <scope>NUCLEOTIDE SEQUENCE [LARGE SCALE GENOMIC DNA]</scope>
    <source>
        <strain evidence="2">JCM 17017</strain>
    </source>
</reference>
<dbReference type="InterPro" id="IPR036291">
    <property type="entry name" value="NAD(P)-bd_dom_sf"/>
</dbReference>
<dbReference type="PRINTS" id="PR00081">
    <property type="entry name" value="GDHRDH"/>
</dbReference>
<dbReference type="Gene3D" id="3.40.50.720">
    <property type="entry name" value="NAD(P)-binding Rossmann-like Domain"/>
    <property type="match status" value="1"/>
</dbReference>
<comment type="caution">
    <text evidence="1">The sequence shown here is derived from an EMBL/GenBank/DDBJ whole genome shotgun (WGS) entry which is preliminary data.</text>
</comment>
<dbReference type="PANTHER" id="PTHR43976:SF9">
    <property type="entry name" value="OXIDOREDUCTASE"/>
    <property type="match status" value="1"/>
</dbReference>
<proteinExistence type="predicted"/>
<dbReference type="InterPro" id="IPR051911">
    <property type="entry name" value="SDR_oxidoreductase"/>
</dbReference>
<gene>
    <name evidence="1" type="ORF">GCM10022380_52270</name>
</gene>
<keyword evidence="2" id="KW-1185">Reference proteome</keyword>
<dbReference type="EMBL" id="BAABCM010000007">
    <property type="protein sequence ID" value="GAA3827200.1"/>
    <property type="molecule type" value="Genomic_DNA"/>
</dbReference>
<protein>
    <submittedName>
        <fullName evidence="1">SDR family oxidoreductase</fullName>
    </submittedName>
</protein>
<name>A0ABP7IV93_9PSEU</name>
<dbReference type="Pfam" id="PF00106">
    <property type="entry name" value="adh_short"/>
    <property type="match status" value="1"/>
</dbReference>
<dbReference type="PANTHER" id="PTHR43976">
    <property type="entry name" value="SHORT CHAIN DEHYDROGENASE"/>
    <property type="match status" value="1"/>
</dbReference>
<organism evidence="1 2">
    <name type="scientific">Amycolatopsis tucumanensis</name>
    <dbReference type="NCBI Taxonomy" id="401106"/>
    <lineage>
        <taxon>Bacteria</taxon>
        <taxon>Bacillati</taxon>
        <taxon>Actinomycetota</taxon>
        <taxon>Actinomycetes</taxon>
        <taxon>Pseudonocardiales</taxon>
        <taxon>Pseudonocardiaceae</taxon>
        <taxon>Amycolatopsis</taxon>
    </lineage>
</organism>
<evidence type="ECO:0000313" key="1">
    <source>
        <dbReference type="EMBL" id="GAA3827200.1"/>
    </source>
</evidence>
<dbReference type="InterPro" id="IPR002347">
    <property type="entry name" value="SDR_fam"/>
</dbReference>
<evidence type="ECO:0000313" key="2">
    <source>
        <dbReference type="Proteomes" id="UP001501624"/>
    </source>
</evidence>